<organism evidence="1 2">
    <name type="scientific">Austropuccinia psidii MF-1</name>
    <dbReference type="NCBI Taxonomy" id="1389203"/>
    <lineage>
        <taxon>Eukaryota</taxon>
        <taxon>Fungi</taxon>
        <taxon>Dikarya</taxon>
        <taxon>Basidiomycota</taxon>
        <taxon>Pucciniomycotina</taxon>
        <taxon>Pucciniomycetes</taxon>
        <taxon>Pucciniales</taxon>
        <taxon>Sphaerophragmiaceae</taxon>
        <taxon>Austropuccinia</taxon>
    </lineage>
</organism>
<dbReference type="AlphaFoldDB" id="A0A9Q3HYW3"/>
<dbReference type="InterPro" id="IPR043128">
    <property type="entry name" value="Rev_trsase/Diguanyl_cyclase"/>
</dbReference>
<dbReference type="Gene3D" id="3.30.70.270">
    <property type="match status" value="1"/>
</dbReference>
<evidence type="ECO:0000313" key="1">
    <source>
        <dbReference type="EMBL" id="MBW0519984.1"/>
    </source>
</evidence>
<dbReference type="InterPro" id="IPR050951">
    <property type="entry name" value="Retrovirus_Pol_polyprotein"/>
</dbReference>
<accession>A0A9Q3HYW3</accession>
<proteinExistence type="predicted"/>
<reference evidence="1" key="1">
    <citation type="submission" date="2021-03" db="EMBL/GenBank/DDBJ databases">
        <title>Draft genome sequence of rust myrtle Austropuccinia psidii MF-1, a brazilian biotype.</title>
        <authorList>
            <person name="Quecine M.C."/>
            <person name="Pachon D.M.R."/>
            <person name="Bonatelli M.L."/>
            <person name="Correr F.H."/>
            <person name="Franceschini L.M."/>
            <person name="Leite T.F."/>
            <person name="Margarido G.R.A."/>
            <person name="Almeida C.A."/>
            <person name="Ferrarezi J.A."/>
            <person name="Labate C.A."/>
        </authorList>
    </citation>
    <scope>NUCLEOTIDE SEQUENCE</scope>
    <source>
        <strain evidence="1">MF-1</strain>
    </source>
</reference>
<dbReference type="EMBL" id="AVOT02027771">
    <property type="protein sequence ID" value="MBW0519984.1"/>
    <property type="molecule type" value="Genomic_DNA"/>
</dbReference>
<sequence length="179" mass="20889">MSISLEKCRFGFQEPKALEYVVSGLSLGIDKNKLAGMLLNPMPQRKKEIMSFLGFSIYYRQHIEEFAILEESIYRIWEPHKVFKMTPEMIIAYHKIKHSLTYATLLLIPDWNIPFDIFIYASGEGVGAPIHQVQIPKKNLMKYKYVLFLGRLNIPKEYMGQEKCKSHVWFGPLRDSITV</sequence>
<dbReference type="PANTHER" id="PTHR37984:SF5">
    <property type="entry name" value="PROTEIN NYNRIN-LIKE"/>
    <property type="match status" value="1"/>
</dbReference>
<dbReference type="SUPFAM" id="SSF56672">
    <property type="entry name" value="DNA/RNA polymerases"/>
    <property type="match status" value="1"/>
</dbReference>
<protein>
    <recommendedName>
        <fullName evidence="3">Reverse transcriptase/retrotransposon-derived protein RNase H-like domain-containing protein</fullName>
    </recommendedName>
</protein>
<dbReference type="PANTHER" id="PTHR37984">
    <property type="entry name" value="PROTEIN CBG26694"/>
    <property type="match status" value="1"/>
</dbReference>
<keyword evidence="2" id="KW-1185">Reference proteome</keyword>
<evidence type="ECO:0000313" key="2">
    <source>
        <dbReference type="Proteomes" id="UP000765509"/>
    </source>
</evidence>
<dbReference type="InterPro" id="IPR043502">
    <property type="entry name" value="DNA/RNA_pol_sf"/>
</dbReference>
<dbReference type="Proteomes" id="UP000765509">
    <property type="component" value="Unassembled WGS sequence"/>
</dbReference>
<name>A0A9Q3HYW3_9BASI</name>
<evidence type="ECO:0008006" key="3">
    <source>
        <dbReference type="Google" id="ProtNLM"/>
    </source>
</evidence>
<comment type="caution">
    <text evidence="1">The sequence shown here is derived from an EMBL/GenBank/DDBJ whole genome shotgun (WGS) entry which is preliminary data.</text>
</comment>
<gene>
    <name evidence="1" type="ORF">O181_059699</name>
</gene>